<evidence type="ECO:0000259" key="4">
    <source>
        <dbReference type="PROSITE" id="PS51722"/>
    </source>
</evidence>
<evidence type="ECO:0000313" key="6">
    <source>
        <dbReference type="Proteomes" id="UP000886523"/>
    </source>
</evidence>
<dbReference type="GO" id="GO:0003746">
    <property type="term" value="F:translation elongation factor activity"/>
    <property type="evidence" value="ECO:0007669"/>
    <property type="project" value="TreeGrafter"/>
</dbReference>
<dbReference type="Pfam" id="PF00009">
    <property type="entry name" value="GTP_EFTU"/>
    <property type="match status" value="1"/>
</dbReference>
<dbReference type="EMBL" id="MU128986">
    <property type="protein sequence ID" value="KAF9512447.1"/>
    <property type="molecule type" value="Genomic_DNA"/>
</dbReference>
<keyword evidence="2" id="KW-0547">Nucleotide-binding</keyword>
<dbReference type="OrthoDB" id="248233at2759"/>
<comment type="caution">
    <text evidence="5">The sequence shown here is derived from an EMBL/GenBank/DDBJ whole genome shotgun (WGS) entry which is preliminary data.</text>
</comment>
<evidence type="ECO:0000256" key="2">
    <source>
        <dbReference type="ARBA" id="ARBA00022741"/>
    </source>
</evidence>
<dbReference type="SUPFAM" id="SSF50447">
    <property type="entry name" value="Translation proteins"/>
    <property type="match status" value="1"/>
</dbReference>
<dbReference type="InterPro" id="IPR000795">
    <property type="entry name" value="T_Tr_GTP-bd_dom"/>
</dbReference>
<name>A0A9P6AVI4_9AGAM</name>
<reference evidence="5" key="1">
    <citation type="journal article" date="2020" name="Nat. Commun.">
        <title>Large-scale genome sequencing of mycorrhizal fungi provides insights into the early evolution of symbiotic traits.</title>
        <authorList>
            <person name="Miyauchi S."/>
            <person name="Kiss E."/>
            <person name="Kuo A."/>
            <person name="Drula E."/>
            <person name="Kohler A."/>
            <person name="Sanchez-Garcia M."/>
            <person name="Morin E."/>
            <person name="Andreopoulos B."/>
            <person name="Barry K.W."/>
            <person name="Bonito G."/>
            <person name="Buee M."/>
            <person name="Carver A."/>
            <person name="Chen C."/>
            <person name="Cichocki N."/>
            <person name="Clum A."/>
            <person name="Culley D."/>
            <person name="Crous P.W."/>
            <person name="Fauchery L."/>
            <person name="Girlanda M."/>
            <person name="Hayes R.D."/>
            <person name="Keri Z."/>
            <person name="LaButti K."/>
            <person name="Lipzen A."/>
            <person name="Lombard V."/>
            <person name="Magnuson J."/>
            <person name="Maillard F."/>
            <person name="Murat C."/>
            <person name="Nolan M."/>
            <person name="Ohm R.A."/>
            <person name="Pangilinan J."/>
            <person name="Pereira M.F."/>
            <person name="Perotto S."/>
            <person name="Peter M."/>
            <person name="Pfister S."/>
            <person name="Riley R."/>
            <person name="Sitrit Y."/>
            <person name="Stielow J.B."/>
            <person name="Szollosi G."/>
            <person name="Zifcakova L."/>
            <person name="Stursova M."/>
            <person name="Spatafora J.W."/>
            <person name="Tedersoo L."/>
            <person name="Vaario L.M."/>
            <person name="Yamada A."/>
            <person name="Yan M."/>
            <person name="Wang P."/>
            <person name="Xu J."/>
            <person name="Bruns T."/>
            <person name="Baldrian P."/>
            <person name="Vilgalys R."/>
            <person name="Dunand C."/>
            <person name="Henrissat B."/>
            <person name="Grigoriev I.V."/>
            <person name="Hibbett D."/>
            <person name="Nagy L.G."/>
            <person name="Martin F.M."/>
        </authorList>
    </citation>
    <scope>NUCLEOTIDE SEQUENCE</scope>
    <source>
        <strain evidence="5">UP504</strain>
    </source>
</reference>
<dbReference type="AlphaFoldDB" id="A0A9P6AVI4"/>
<sequence>MTTLRTFQNEIEEIHTREVARQRLAAAALTLDPDKTHDKGKGKTVKAKTIAQDNTTNTLTTSAVRTAIEDELDSLQDLLISPATSAYVTARDLLSSTLTRNRGEVLVRLGSHPPKEALYNNLALDAIEGRRGSPITQLDLDKATSRLKEVVEDLGGVVTRLFVANEPPRSHHLVRLPPASVSQVPEVRCAVVGNVDSGKSTTLGVLSRGALDDGRGRARVGLFRHKHEVESGRTSSVGMEILGFSTSGQPVLPASQATGAGAEANPVAIGRREKLGWEEIAENSAKMISFIDLAGHERYLKITLYGMTSGAPDAVILMVGANAGLIGMSKEHLAIALALGVPVCVVISKIDMTPPNVLEETIKQVTKILKSPGCRKTPVFINSPEVAVEVSQAFAAERICPIFQVSNVTGQGLDLLRTFLNLLSSSEGDQSKFASDQPLEYSITEVWSVPYVGVVVNGILNSGSVKAGDSVLLGPDSNGGWMVTSVKSIHRKRHLVPSADAGQCVSFALKRVRRAAIRKGMVLITRTETPPRTVRQFEGQVLILYHNTTLQRNYQAMLHCGAIRQTVRIVGMDNPNGVLRTGDRATVQFEFISNPEYLKEGMKLLFREGKTKGLGVITKLL</sequence>
<dbReference type="PROSITE" id="PS51722">
    <property type="entry name" value="G_TR_2"/>
    <property type="match status" value="1"/>
</dbReference>
<dbReference type="CDD" id="cd03708">
    <property type="entry name" value="GTPBP_III"/>
    <property type="match status" value="1"/>
</dbReference>
<evidence type="ECO:0000313" key="5">
    <source>
        <dbReference type="EMBL" id="KAF9512447.1"/>
    </source>
</evidence>
<dbReference type="InterPro" id="IPR009000">
    <property type="entry name" value="Transl_B-barrel_sf"/>
</dbReference>
<dbReference type="PANTHER" id="PTHR43721:SF9">
    <property type="entry name" value="GTP-BINDING PROTEIN 1"/>
    <property type="match status" value="1"/>
</dbReference>
<dbReference type="CDD" id="cd04165">
    <property type="entry name" value="GTPBP1_like"/>
    <property type="match status" value="1"/>
</dbReference>
<keyword evidence="6" id="KW-1185">Reference proteome</keyword>
<protein>
    <recommendedName>
        <fullName evidence="4">Tr-type G domain-containing protein</fullName>
    </recommendedName>
</protein>
<dbReference type="InterPro" id="IPR050055">
    <property type="entry name" value="EF-Tu_GTPase"/>
</dbReference>
<dbReference type="InterPro" id="IPR035531">
    <property type="entry name" value="GTPBP1-like"/>
</dbReference>
<proteinExistence type="inferred from homology"/>
<accession>A0A9P6AVI4</accession>
<organism evidence="5 6">
    <name type="scientific">Hydnum rufescens UP504</name>
    <dbReference type="NCBI Taxonomy" id="1448309"/>
    <lineage>
        <taxon>Eukaryota</taxon>
        <taxon>Fungi</taxon>
        <taxon>Dikarya</taxon>
        <taxon>Basidiomycota</taxon>
        <taxon>Agaricomycotina</taxon>
        <taxon>Agaricomycetes</taxon>
        <taxon>Cantharellales</taxon>
        <taxon>Hydnaceae</taxon>
        <taxon>Hydnum</taxon>
    </lineage>
</organism>
<dbReference type="GO" id="GO:0005525">
    <property type="term" value="F:GTP binding"/>
    <property type="evidence" value="ECO:0007669"/>
    <property type="project" value="UniProtKB-KW"/>
</dbReference>
<keyword evidence="3" id="KW-0342">GTP-binding</keyword>
<evidence type="ECO:0000256" key="1">
    <source>
        <dbReference type="ARBA" id="ARBA00007249"/>
    </source>
</evidence>
<gene>
    <name evidence="5" type="ORF">BS47DRAFT_1345374</name>
</gene>
<dbReference type="InterPro" id="IPR027417">
    <property type="entry name" value="P-loop_NTPase"/>
</dbReference>
<dbReference type="SUPFAM" id="SSF52540">
    <property type="entry name" value="P-loop containing nucleoside triphosphate hydrolases"/>
    <property type="match status" value="1"/>
</dbReference>
<dbReference type="CDD" id="cd03694">
    <property type="entry name" value="GTPBP_II"/>
    <property type="match status" value="1"/>
</dbReference>
<dbReference type="GO" id="GO:0003924">
    <property type="term" value="F:GTPase activity"/>
    <property type="evidence" value="ECO:0007669"/>
    <property type="project" value="InterPro"/>
</dbReference>
<dbReference type="Gene3D" id="2.40.30.10">
    <property type="entry name" value="Translation factors"/>
    <property type="match status" value="1"/>
</dbReference>
<dbReference type="FunFam" id="2.40.30.10:FF:000014">
    <property type="entry name" value="Probable GTP-binding protein 1"/>
    <property type="match status" value="1"/>
</dbReference>
<dbReference type="PANTHER" id="PTHR43721">
    <property type="entry name" value="ELONGATION FACTOR TU-RELATED"/>
    <property type="match status" value="1"/>
</dbReference>
<feature type="domain" description="Tr-type G" evidence="4">
    <location>
        <begin position="184"/>
        <end position="431"/>
    </location>
</feature>
<dbReference type="Proteomes" id="UP000886523">
    <property type="component" value="Unassembled WGS sequence"/>
</dbReference>
<comment type="similarity">
    <text evidence="1">Belongs to the TRAFAC class translation factor GTPase superfamily. Classic translation factor GTPase family. EF-Tu/EF-1A subfamily.</text>
</comment>
<dbReference type="FunFam" id="3.40.50.300:FF:000091">
    <property type="entry name" value="Probable GTP-binding protein 1"/>
    <property type="match status" value="1"/>
</dbReference>
<dbReference type="Gene3D" id="3.40.50.300">
    <property type="entry name" value="P-loop containing nucleotide triphosphate hydrolases"/>
    <property type="match status" value="1"/>
</dbReference>
<evidence type="ECO:0000256" key="3">
    <source>
        <dbReference type="ARBA" id="ARBA00023134"/>
    </source>
</evidence>
<dbReference type="InterPro" id="IPR009001">
    <property type="entry name" value="Transl_elong_EF1A/Init_IF2_C"/>
</dbReference>
<dbReference type="FunFam" id="2.40.30.10:FF:000084">
    <property type="entry name" value="GTP-binding elongation factor Tu family"/>
    <property type="match status" value="1"/>
</dbReference>
<dbReference type="SUPFAM" id="SSF50465">
    <property type="entry name" value="EF-Tu/eEF-1alpha/eIF2-gamma C-terminal domain"/>
    <property type="match status" value="1"/>
</dbReference>